<organism evidence="2 4">
    <name type="scientific">Synaphobranchus kaupii</name>
    <name type="common">Kaup's arrowtooth eel</name>
    <dbReference type="NCBI Taxonomy" id="118154"/>
    <lineage>
        <taxon>Eukaryota</taxon>
        <taxon>Metazoa</taxon>
        <taxon>Chordata</taxon>
        <taxon>Craniata</taxon>
        <taxon>Vertebrata</taxon>
        <taxon>Euteleostomi</taxon>
        <taxon>Actinopterygii</taxon>
        <taxon>Neopterygii</taxon>
        <taxon>Teleostei</taxon>
        <taxon>Anguilliformes</taxon>
        <taxon>Synaphobranchidae</taxon>
        <taxon>Synaphobranchus</taxon>
    </lineage>
</organism>
<dbReference type="EMBL" id="JAINUF010000012">
    <property type="protein sequence ID" value="KAJ8345622.1"/>
    <property type="molecule type" value="Genomic_DNA"/>
</dbReference>
<evidence type="ECO:0000256" key="1">
    <source>
        <dbReference type="SAM" id="MobiDB-lite"/>
    </source>
</evidence>
<name>A0A9Q1EV31_SYNKA</name>
<evidence type="ECO:0000313" key="4">
    <source>
        <dbReference type="Proteomes" id="UP001152622"/>
    </source>
</evidence>
<dbReference type="Proteomes" id="UP001152622">
    <property type="component" value="Chromosome 12"/>
</dbReference>
<proteinExistence type="predicted"/>
<evidence type="ECO:0000313" key="3">
    <source>
        <dbReference type="EMBL" id="KAJ8345623.1"/>
    </source>
</evidence>
<reference evidence="2" key="1">
    <citation type="journal article" date="2023" name="Science">
        <title>Genome structures resolve the early diversification of teleost fishes.</title>
        <authorList>
            <person name="Parey E."/>
            <person name="Louis A."/>
            <person name="Montfort J."/>
            <person name="Bouchez O."/>
            <person name="Roques C."/>
            <person name="Iampietro C."/>
            <person name="Lluch J."/>
            <person name="Castinel A."/>
            <person name="Donnadieu C."/>
            <person name="Desvignes T."/>
            <person name="Floi Bucao C."/>
            <person name="Jouanno E."/>
            <person name="Wen M."/>
            <person name="Mejri S."/>
            <person name="Dirks R."/>
            <person name="Jansen H."/>
            <person name="Henkel C."/>
            <person name="Chen W.J."/>
            <person name="Zahm M."/>
            <person name="Cabau C."/>
            <person name="Klopp C."/>
            <person name="Thompson A.W."/>
            <person name="Robinson-Rechavi M."/>
            <person name="Braasch I."/>
            <person name="Lecointre G."/>
            <person name="Bobe J."/>
            <person name="Postlethwait J.H."/>
            <person name="Berthelot C."/>
            <person name="Roest Crollius H."/>
            <person name="Guiguen Y."/>
        </authorList>
    </citation>
    <scope>NUCLEOTIDE SEQUENCE</scope>
    <source>
        <strain evidence="2">WJC10195</strain>
    </source>
</reference>
<comment type="caution">
    <text evidence="2">The sequence shown here is derived from an EMBL/GenBank/DDBJ whole genome shotgun (WGS) entry which is preliminary data.</text>
</comment>
<sequence>MNTSHARGNVSEEEEEQVYANVESFDAKDDKEKEEDDSGSEADYENCSQPLETEYQIVNFADDVVSVRNIFLCFEARKNDLAGPIGFMKSR</sequence>
<feature type="compositionally biased region" description="Acidic residues" evidence="1">
    <location>
        <begin position="32"/>
        <end position="44"/>
    </location>
</feature>
<gene>
    <name evidence="2" type="ORF">SKAU_G00298150</name>
    <name evidence="3" type="ORF">SKAU_G00298160</name>
</gene>
<accession>A0A9Q1EV31</accession>
<dbReference type="EMBL" id="JAINUF010000012">
    <property type="protein sequence ID" value="KAJ8345623.1"/>
    <property type="molecule type" value="Genomic_DNA"/>
</dbReference>
<protein>
    <submittedName>
        <fullName evidence="2">Uncharacterized protein</fullName>
    </submittedName>
</protein>
<dbReference type="AlphaFoldDB" id="A0A9Q1EV31"/>
<keyword evidence="4" id="KW-1185">Reference proteome</keyword>
<evidence type="ECO:0000313" key="2">
    <source>
        <dbReference type="EMBL" id="KAJ8345622.1"/>
    </source>
</evidence>
<feature type="region of interest" description="Disordered" evidence="1">
    <location>
        <begin position="1"/>
        <end position="48"/>
    </location>
</feature>